<dbReference type="Pfam" id="PF01522">
    <property type="entry name" value="Polysacc_deac_1"/>
    <property type="match status" value="1"/>
</dbReference>
<dbReference type="Proteomes" id="UP000274358">
    <property type="component" value="Unassembled WGS sequence"/>
</dbReference>
<dbReference type="GO" id="GO:0016810">
    <property type="term" value="F:hydrolase activity, acting on carbon-nitrogen (but not peptide) bonds"/>
    <property type="evidence" value="ECO:0007669"/>
    <property type="project" value="InterPro"/>
</dbReference>
<protein>
    <recommendedName>
        <fullName evidence="1">NodB homology domain-containing protein</fullName>
    </recommendedName>
</protein>
<sequence length="229" mass="25543">MLWYAYRRYVALCGISLTFLLYALLLTGRGIEAPHFVLAPGSDSVRHANTQVWRRVSDFLAGRKYAVLAFDGGPYGYGVDEAIMTTLRKHHAHAVFFLVRRQINAANHGVPAKLQSEGHLIDNQCYDHLRLDPLAESAMARQIDGCSQRLTKLTGMKQRLGNANSEDGRTTKPEPILTGSVERAENQSILLMHEKPATEAALDEVLTQLEQRGFLFVLPDQLSEKVAID</sequence>
<dbReference type="AlphaFoldDB" id="A0A3S0S9U6"/>
<dbReference type="EMBL" id="RYYV01000007">
    <property type="protein sequence ID" value="RUL75251.1"/>
    <property type="molecule type" value="Genomic_DNA"/>
</dbReference>
<dbReference type="InterPro" id="IPR002509">
    <property type="entry name" value="NODB_dom"/>
</dbReference>
<dbReference type="SUPFAM" id="SSF88713">
    <property type="entry name" value="Glycoside hydrolase/deacetylase"/>
    <property type="match status" value="1"/>
</dbReference>
<dbReference type="InterPro" id="IPR011330">
    <property type="entry name" value="Glyco_hydro/deAcase_b/a-brl"/>
</dbReference>
<evidence type="ECO:0000259" key="1">
    <source>
        <dbReference type="PROSITE" id="PS51677"/>
    </source>
</evidence>
<dbReference type="Gene3D" id="3.20.20.370">
    <property type="entry name" value="Glycoside hydrolase/deacetylase"/>
    <property type="match status" value="2"/>
</dbReference>
<evidence type="ECO:0000313" key="2">
    <source>
        <dbReference type="EMBL" id="RUL75251.1"/>
    </source>
</evidence>
<name>A0A3S0S9U6_9GAMM</name>
<accession>A0A3S0S9U6</accession>
<dbReference type="PANTHER" id="PTHR10587">
    <property type="entry name" value="GLYCOSYL TRANSFERASE-RELATED"/>
    <property type="match status" value="1"/>
</dbReference>
<dbReference type="InterPro" id="IPR050248">
    <property type="entry name" value="Polysacc_deacetylase_ArnD"/>
</dbReference>
<dbReference type="RefSeq" id="WP_126684810.1">
    <property type="nucleotide sequence ID" value="NZ_RYYV01000007.1"/>
</dbReference>
<feature type="domain" description="NodB homology" evidence="1">
    <location>
        <begin position="64"/>
        <end position="229"/>
    </location>
</feature>
<organism evidence="2 3">
    <name type="scientific">Dyella choica</name>
    <dbReference type="NCBI Taxonomy" id="1927959"/>
    <lineage>
        <taxon>Bacteria</taxon>
        <taxon>Pseudomonadati</taxon>
        <taxon>Pseudomonadota</taxon>
        <taxon>Gammaproteobacteria</taxon>
        <taxon>Lysobacterales</taxon>
        <taxon>Rhodanobacteraceae</taxon>
        <taxon>Dyella</taxon>
    </lineage>
</organism>
<dbReference type="GO" id="GO:0005975">
    <property type="term" value="P:carbohydrate metabolic process"/>
    <property type="evidence" value="ECO:0007669"/>
    <property type="project" value="InterPro"/>
</dbReference>
<dbReference type="OrthoDB" id="276604at2"/>
<keyword evidence="3" id="KW-1185">Reference proteome</keyword>
<reference evidence="2 3" key="1">
    <citation type="submission" date="2018-12" db="EMBL/GenBank/DDBJ databases">
        <title>Dyella dinghuensis sp. nov. DHOA06 and Dyella choica sp. nov. 4M-K27, isolated from forest soil.</title>
        <authorList>
            <person name="Qiu L.-H."/>
            <person name="Gao Z.-H."/>
        </authorList>
    </citation>
    <scope>NUCLEOTIDE SEQUENCE [LARGE SCALE GENOMIC DNA]</scope>
    <source>
        <strain evidence="2 3">4M-K27</strain>
    </source>
</reference>
<evidence type="ECO:0000313" key="3">
    <source>
        <dbReference type="Proteomes" id="UP000274358"/>
    </source>
</evidence>
<proteinExistence type="predicted"/>
<dbReference type="PROSITE" id="PS51677">
    <property type="entry name" value="NODB"/>
    <property type="match status" value="1"/>
</dbReference>
<comment type="caution">
    <text evidence="2">The sequence shown here is derived from an EMBL/GenBank/DDBJ whole genome shotgun (WGS) entry which is preliminary data.</text>
</comment>
<gene>
    <name evidence="2" type="ORF">EKH80_10980</name>
</gene>